<dbReference type="EMBL" id="JAKMXF010000233">
    <property type="protein sequence ID" value="KAI6654041.1"/>
    <property type="molecule type" value="Genomic_DNA"/>
</dbReference>
<evidence type="ECO:0000313" key="4">
    <source>
        <dbReference type="Proteomes" id="UP001165289"/>
    </source>
</evidence>
<dbReference type="Pfam" id="PF13649">
    <property type="entry name" value="Methyltransf_25"/>
    <property type="match status" value="1"/>
</dbReference>
<keyword evidence="4" id="KW-1185">Reference proteome</keyword>
<reference evidence="3 4" key="1">
    <citation type="journal article" date="2023" name="BMC Biol.">
        <title>The compact genome of the sponge Oopsacas minuta (Hexactinellida) is lacking key metazoan core genes.</title>
        <authorList>
            <person name="Santini S."/>
            <person name="Schenkelaars Q."/>
            <person name="Jourda C."/>
            <person name="Duchesne M."/>
            <person name="Belahbib H."/>
            <person name="Rocher C."/>
            <person name="Selva M."/>
            <person name="Riesgo A."/>
            <person name="Vervoort M."/>
            <person name="Leys S.P."/>
            <person name="Kodjabachian L."/>
            <person name="Le Bivic A."/>
            <person name="Borchiellini C."/>
            <person name="Claverie J.M."/>
            <person name="Renard E."/>
        </authorList>
    </citation>
    <scope>NUCLEOTIDE SEQUENCE [LARGE SCALE GENOMIC DNA]</scope>
    <source>
        <strain evidence="3">SPO-2</strain>
    </source>
</reference>
<dbReference type="AlphaFoldDB" id="A0AAV7K1A0"/>
<name>A0AAV7K1A0_9METZ</name>
<dbReference type="Gene3D" id="3.40.50.150">
    <property type="entry name" value="Vaccinia Virus protein VP39"/>
    <property type="match status" value="1"/>
</dbReference>
<feature type="domain" description="Methyltransferase" evidence="2">
    <location>
        <begin position="84"/>
        <end position="176"/>
    </location>
</feature>
<dbReference type="Proteomes" id="UP001165289">
    <property type="component" value="Unassembled WGS sequence"/>
</dbReference>
<evidence type="ECO:0000259" key="2">
    <source>
        <dbReference type="Pfam" id="PF13649"/>
    </source>
</evidence>
<dbReference type="CDD" id="cd02440">
    <property type="entry name" value="AdoMet_MTases"/>
    <property type="match status" value="1"/>
</dbReference>
<dbReference type="GO" id="GO:0016740">
    <property type="term" value="F:transferase activity"/>
    <property type="evidence" value="ECO:0007669"/>
    <property type="project" value="UniProtKB-KW"/>
</dbReference>
<proteinExistence type="predicted"/>
<protein>
    <recommendedName>
        <fullName evidence="2">Methyltransferase domain-containing protein</fullName>
    </recommendedName>
</protein>
<gene>
    <name evidence="3" type="ORF">LOD99_2888</name>
</gene>
<accession>A0AAV7K1A0</accession>
<keyword evidence="1" id="KW-0808">Transferase</keyword>
<organism evidence="3 4">
    <name type="scientific">Oopsacas minuta</name>
    <dbReference type="NCBI Taxonomy" id="111878"/>
    <lineage>
        <taxon>Eukaryota</taxon>
        <taxon>Metazoa</taxon>
        <taxon>Porifera</taxon>
        <taxon>Hexactinellida</taxon>
        <taxon>Hexasterophora</taxon>
        <taxon>Lyssacinosida</taxon>
        <taxon>Leucopsacidae</taxon>
        <taxon>Oopsacas</taxon>
    </lineage>
</organism>
<dbReference type="InterPro" id="IPR029063">
    <property type="entry name" value="SAM-dependent_MTases_sf"/>
</dbReference>
<evidence type="ECO:0000256" key="1">
    <source>
        <dbReference type="ARBA" id="ARBA00022679"/>
    </source>
</evidence>
<dbReference type="InterPro" id="IPR041698">
    <property type="entry name" value="Methyltransf_25"/>
</dbReference>
<comment type="caution">
    <text evidence="3">The sequence shown here is derived from an EMBL/GenBank/DDBJ whole genome shotgun (WGS) entry which is preliminary data.</text>
</comment>
<sequence length="243" mass="28046">MAKAKYHGKLTFEERETEFIEYIRSRDENSAERKDGREVQEFYDHNAQDYEKFLQNVGSVSYIYGAREFAKRLKGKRLPTDVKIADFGAGTGRVGQELKEQHGYTNIVAMDISPGMLDEAKKKDAYNDFIVSDLNEDNMEKYYKQFDHAISIACFVLGNLLPDTLDKIARIVKSGGLVCISFRKQTIESEEIGYKQKLEEMETKGVWKEISRALDYYQQFVPTREGTKTVRAYYIVFQSSAIL</sequence>
<evidence type="ECO:0000313" key="3">
    <source>
        <dbReference type="EMBL" id="KAI6654041.1"/>
    </source>
</evidence>
<dbReference type="SUPFAM" id="SSF53335">
    <property type="entry name" value="S-adenosyl-L-methionine-dependent methyltransferases"/>
    <property type="match status" value="1"/>
</dbReference>
<dbReference type="PANTHER" id="PTHR43861">
    <property type="entry name" value="TRANS-ACONITATE 2-METHYLTRANSFERASE-RELATED"/>
    <property type="match status" value="1"/>
</dbReference>